<dbReference type="KEGG" id="amn:RAM_29590"/>
<evidence type="ECO:0000313" key="2">
    <source>
        <dbReference type="Proteomes" id="UP000006138"/>
    </source>
</evidence>
<protein>
    <submittedName>
        <fullName evidence="1">Uncharacterized protein</fullName>
    </submittedName>
</protein>
<sequence>MRYHFHEVSFWHLWWRKYKQTVTQVLKIAFCPRDVRTLESLPHDRIQSSTYGESMGIGATRVAVSLDVHRDDRTMDRRLWIFHPASVDDRDVQQCSSHKYRGKIAFD</sequence>
<dbReference type="Proteomes" id="UP000006138">
    <property type="component" value="Chromosome"/>
</dbReference>
<reference evidence="1 2" key="1">
    <citation type="journal article" date="2011" name="J. Bacteriol.">
        <title>Whole genome sequence of the rifamycin B-producing strain Amycolatopsis mediterranei S699.</title>
        <authorList>
            <person name="Verma M."/>
            <person name="Kaur J."/>
            <person name="Kumar M."/>
            <person name="Kumari K."/>
            <person name="Saxena A."/>
            <person name="Anand S."/>
            <person name="Nigam A."/>
            <person name="Ravi V."/>
            <person name="Raghuvanshi S."/>
            <person name="Khurana P."/>
            <person name="Tyagi A.K."/>
            <person name="Khurana J.P."/>
            <person name="Lal R."/>
        </authorList>
    </citation>
    <scope>NUCLEOTIDE SEQUENCE [LARGE SCALE GENOMIC DNA]</scope>
    <source>
        <strain evidence="1 2">S699</strain>
    </source>
</reference>
<proteinExistence type="predicted"/>
<evidence type="ECO:0000313" key="1">
    <source>
        <dbReference type="EMBL" id="AEK44393.1"/>
    </source>
</evidence>
<accession>A0A9R0P151</accession>
<gene>
    <name evidence="1" type="ordered locus">RAM_29590</name>
</gene>
<keyword evidence="2" id="KW-1185">Reference proteome</keyword>
<name>A0A9R0P151_AMYMS</name>
<dbReference type="AlphaFoldDB" id="A0A9R0P151"/>
<organism evidence="1 2">
    <name type="scientific">Amycolatopsis mediterranei (strain S699)</name>
    <name type="common">Nocardia mediterranei</name>
    <dbReference type="NCBI Taxonomy" id="713604"/>
    <lineage>
        <taxon>Bacteria</taxon>
        <taxon>Bacillati</taxon>
        <taxon>Actinomycetota</taxon>
        <taxon>Actinomycetes</taxon>
        <taxon>Pseudonocardiales</taxon>
        <taxon>Pseudonocardiaceae</taxon>
        <taxon>Amycolatopsis</taxon>
    </lineage>
</organism>
<dbReference type="EMBL" id="CP002896">
    <property type="protein sequence ID" value="AEK44393.1"/>
    <property type="molecule type" value="Genomic_DNA"/>
</dbReference>